<dbReference type="InterPro" id="IPR001173">
    <property type="entry name" value="Glyco_trans_2-like"/>
</dbReference>
<evidence type="ECO:0000256" key="1">
    <source>
        <dbReference type="SAM" id="Phobius"/>
    </source>
</evidence>
<dbReference type="InterPro" id="IPR029044">
    <property type="entry name" value="Nucleotide-diphossugar_trans"/>
</dbReference>
<sequence>MKETNKSNKPKGISIIIPVLNEHENIGELVQRIIHTMVLTRYRFEIVFINDHSTDNTRKTIESFAKEYPIRVYNKKGVLGKAQSILEGVSRAKYELICMIDGDLQYPPEAIRLMMKKIEAGNDVVVARRKDLHTSLKRKIASKAFNYVFCKLLHRLNYDVQSGLKLFKKEILERVTIKPFSWSFDLEFLLTARAAGYKLSETDIVFEKRFKGKSKINLVRASLQIATSAVLLKLNTDRIIPFHKNKIETVGQGFHYKTQEFVHYSDLHITETAFKTLHDYQLIFLISVIFLFCAGLIVNWKITLITVTAIITIIYFIDLLFNFYLIYQSFAKSPEIKVSDEEINKVKDWPKYTIFCPLYHEWNVANHFVQAIEKLDYPKDKLQVLLLLEEDDKTTIDHIQKLKLAKYFQTIIVPHSYPKTKPKACNYGLRYMTGEYAVIYDAEDLPDPRQLKKAVVGFQKLGEKTVCMQAKLNYFNKDQNLLTRLFTAEYSLWFDLILTGLQSLNAPIPLGGTSNHFRADKLVELNGWDSFNVTEDCDLGIRLVKRGYQTAIMDSVTLEEANSDLLNWLNQRSRWIKGYIQSYLVHMRNPYALVTNGFKAHFLTFQMIVGGKILALFVNPLMWTTTILYFSMRATLGTAIEEFFPGPILYMGVFSLIFGNFLYMYYYMIACANRKQYSLIKYVYLVPFYWLGMSIAAWKGVIQLIFSPHYWPKTKHGLHIKKLDIVYQLPKEEAASNQLAYFFKKIVSKGKFTASSATLLIAGGVLANGINYLYSAYLSRKISLGEFGLISLVGSFLFVTIIPLDSLASTIIYRTSYFFGKYQVPFRDFWLKVRRKIFYISLLLCAAWVVSTPFLASFFKSDSLLPFMLFAPVWIFNSLMTVDLAYLTGSHSFIALTIITVLVALTKLISTVLIVENELLDFIYAAIPLSILLGSILSYIFVRNLLDKNLSDYSSKLLKFPYPYFYSAVLLKFATVSYITVDLFLAKRFLSPEDAGRYALIALVGKMIFFIGGLFNQFIIPFLSREFGEKKASSRSFPIILSASTISAFTMYVIVGILGHVTAPLLFGEKMYEVVAMLPIYGAGVLAFSIASSIIAYHQVRNNHIFPIATFVLAIVQIIVISTFHNSLTNFVYIVAATGLANLVCILLLHFFRASSVTLSLNFEDFLNLFTRLPNKIEKNKEHLNILIFNWRDTKHVWSGGAEVYIHEIAKRLVNNGHNVTLFCGNDNHCKRYEIVDQVNIIRRGGFYTVYIWAFLYYVFKLRNKFDVIIDSENGVPFFTPLYARKPIIGLVHHVHQEVFRTNLPKVLATIACFMEATLMPMFYNNVQMVTVSQSSKKDMENIGLGKKRPIEIVHPGIDLTKFKPGAKTQYPTVLYLGRLKPYKSIDVLIKAAQKLITHYPNIRITITGFGESRGDLVKLAKHLNIIDYIDFTGKVSDEDKIRLLQQSWVFVQPSSMEGWGISALEAQATGTAVVASDVPGLRDSVKNPHSGFLVKYGNINDFSLKIAEVLSDKKLRNSLEKAAVGWSSNFSWEKSALKFEEFIKKTIQ</sequence>
<evidence type="ECO:0000313" key="5">
    <source>
        <dbReference type="EMBL" id="OGK45840.1"/>
    </source>
</evidence>
<feature type="transmembrane region" description="Helical" evidence="1">
    <location>
        <begin position="752"/>
        <end position="775"/>
    </location>
</feature>
<protein>
    <recommendedName>
        <fullName evidence="7">Glycosyltransferase 2-like domain-containing protein</fullName>
    </recommendedName>
</protein>
<dbReference type="Gene3D" id="3.90.550.10">
    <property type="entry name" value="Spore Coat Polysaccharide Biosynthesis Protein SpsA, Chain A"/>
    <property type="match status" value="2"/>
</dbReference>
<feature type="transmembrane region" description="Helical" evidence="1">
    <location>
        <begin position="922"/>
        <end position="942"/>
    </location>
</feature>
<dbReference type="Pfam" id="PF00535">
    <property type="entry name" value="Glycos_transf_2"/>
    <property type="match status" value="1"/>
</dbReference>
<dbReference type="CDD" id="cd03801">
    <property type="entry name" value="GT4_PimA-like"/>
    <property type="match status" value="1"/>
</dbReference>
<keyword evidence="1" id="KW-1133">Transmembrane helix</keyword>
<feature type="transmembrane region" description="Helical" evidence="1">
    <location>
        <begin position="1104"/>
        <end position="1124"/>
    </location>
</feature>
<feature type="transmembrane region" description="Helical" evidence="1">
    <location>
        <begin position="837"/>
        <end position="855"/>
    </location>
</feature>
<gene>
    <name evidence="5" type="ORF">A3A93_00880</name>
</gene>
<dbReference type="InterPro" id="IPR001296">
    <property type="entry name" value="Glyco_trans_1"/>
</dbReference>
<keyword evidence="1" id="KW-0812">Transmembrane</keyword>
<evidence type="ECO:0008006" key="7">
    <source>
        <dbReference type="Google" id="ProtNLM"/>
    </source>
</evidence>
<dbReference type="CDD" id="cd06427">
    <property type="entry name" value="CESA_like_2"/>
    <property type="match status" value="1"/>
</dbReference>
<dbReference type="SUPFAM" id="SSF53448">
    <property type="entry name" value="Nucleotide-diphospho-sugar transferases"/>
    <property type="match status" value="2"/>
</dbReference>
<dbReference type="STRING" id="1802061.A3A93_00880"/>
<dbReference type="PANTHER" id="PTHR45947">
    <property type="entry name" value="SULFOQUINOVOSYL TRANSFERASE SQD2"/>
    <property type="match status" value="1"/>
</dbReference>
<proteinExistence type="predicted"/>
<dbReference type="InterPro" id="IPR050194">
    <property type="entry name" value="Glycosyltransferase_grp1"/>
</dbReference>
<feature type="transmembrane region" description="Helical" evidence="1">
    <location>
        <begin position="893"/>
        <end position="915"/>
    </location>
</feature>
<name>A0A1F7IR46_9BACT</name>
<dbReference type="Proteomes" id="UP000177141">
    <property type="component" value="Unassembled WGS sequence"/>
</dbReference>
<feature type="transmembrane region" description="Helical" evidence="1">
    <location>
        <begin position="648"/>
        <end position="670"/>
    </location>
</feature>
<dbReference type="Pfam" id="PF00534">
    <property type="entry name" value="Glycos_transf_1"/>
    <property type="match status" value="1"/>
</dbReference>
<evidence type="ECO:0000259" key="2">
    <source>
        <dbReference type="Pfam" id="PF00534"/>
    </source>
</evidence>
<feature type="transmembrane region" description="Helical" evidence="1">
    <location>
        <begin position="1131"/>
        <end position="1152"/>
    </location>
</feature>
<feature type="transmembrane region" description="Helical" evidence="1">
    <location>
        <begin position="867"/>
        <end position="887"/>
    </location>
</feature>
<evidence type="ECO:0000313" key="6">
    <source>
        <dbReference type="Proteomes" id="UP000177141"/>
    </source>
</evidence>
<feature type="transmembrane region" description="Helical" evidence="1">
    <location>
        <begin position="1074"/>
        <end position="1098"/>
    </location>
</feature>
<evidence type="ECO:0000259" key="4">
    <source>
        <dbReference type="Pfam" id="PF13632"/>
    </source>
</evidence>
<dbReference type="SUPFAM" id="SSF53756">
    <property type="entry name" value="UDP-Glycosyltransferase/glycogen phosphorylase"/>
    <property type="match status" value="1"/>
</dbReference>
<feature type="domain" description="Glycosyl transferase family 1" evidence="2">
    <location>
        <begin position="1361"/>
        <end position="1524"/>
    </location>
</feature>
<feature type="domain" description="Glycosyltransferase 2-like" evidence="3">
    <location>
        <begin position="14"/>
        <end position="130"/>
    </location>
</feature>
<feature type="transmembrane region" description="Helical" evidence="1">
    <location>
        <begin position="998"/>
        <end position="1019"/>
    </location>
</feature>
<feature type="transmembrane region" description="Helical" evidence="1">
    <location>
        <begin position="1039"/>
        <end position="1067"/>
    </location>
</feature>
<reference evidence="5 6" key="1">
    <citation type="journal article" date="2016" name="Nat. Commun.">
        <title>Thousands of microbial genomes shed light on interconnected biogeochemical processes in an aquifer system.</title>
        <authorList>
            <person name="Anantharaman K."/>
            <person name="Brown C.T."/>
            <person name="Hug L.A."/>
            <person name="Sharon I."/>
            <person name="Castelle C.J."/>
            <person name="Probst A.J."/>
            <person name="Thomas B.C."/>
            <person name="Singh A."/>
            <person name="Wilkins M.J."/>
            <person name="Karaoz U."/>
            <person name="Brodie E.L."/>
            <person name="Williams K.H."/>
            <person name="Hubbard S.S."/>
            <person name="Banfield J.F."/>
        </authorList>
    </citation>
    <scope>NUCLEOTIDE SEQUENCE [LARGE SCALE GENOMIC DNA]</scope>
</reference>
<feature type="transmembrane region" description="Helical" evidence="1">
    <location>
        <begin position="962"/>
        <end position="986"/>
    </location>
</feature>
<feature type="transmembrane region" description="Helical" evidence="1">
    <location>
        <begin position="613"/>
        <end position="636"/>
    </location>
</feature>
<dbReference type="GO" id="GO:0016757">
    <property type="term" value="F:glycosyltransferase activity"/>
    <property type="evidence" value="ECO:0007669"/>
    <property type="project" value="InterPro"/>
</dbReference>
<dbReference type="Pfam" id="PF13632">
    <property type="entry name" value="Glyco_trans_2_3"/>
    <property type="match status" value="1"/>
</dbReference>
<feature type="transmembrane region" description="Helical" evidence="1">
    <location>
        <begin position="1241"/>
        <end position="1260"/>
    </location>
</feature>
<feature type="transmembrane region" description="Helical" evidence="1">
    <location>
        <begin position="682"/>
        <end position="706"/>
    </location>
</feature>
<keyword evidence="1" id="KW-0472">Membrane</keyword>
<dbReference type="PANTHER" id="PTHR45947:SF3">
    <property type="entry name" value="SULFOQUINOVOSYL TRANSFERASE SQD2"/>
    <property type="match status" value="1"/>
</dbReference>
<organism evidence="5 6">
    <name type="scientific">Candidatus Roizmanbacteria bacterium RIFCSPLOWO2_01_FULL_38_12</name>
    <dbReference type="NCBI Taxonomy" id="1802061"/>
    <lineage>
        <taxon>Bacteria</taxon>
        <taxon>Candidatus Roizmaniibacteriota</taxon>
    </lineage>
</organism>
<feature type="domain" description="Glycosyltransferase 2-like" evidence="4">
    <location>
        <begin position="438"/>
        <end position="627"/>
    </location>
</feature>
<accession>A0A1F7IR46</accession>
<feature type="transmembrane region" description="Helical" evidence="1">
    <location>
        <begin position="304"/>
        <end position="327"/>
    </location>
</feature>
<evidence type="ECO:0000259" key="3">
    <source>
        <dbReference type="Pfam" id="PF00535"/>
    </source>
</evidence>
<feature type="transmembrane region" description="Helical" evidence="1">
    <location>
        <begin position="280"/>
        <end position="298"/>
    </location>
</feature>
<comment type="caution">
    <text evidence="5">The sequence shown here is derived from an EMBL/GenBank/DDBJ whole genome shotgun (WGS) entry which is preliminary data.</text>
</comment>
<dbReference type="EMBL" id="MGAL01000047">
    <property type="protein sequence ID" value="OGK45840.1"/>
    <property type="molecule type" value="Genomic_DNA"/>
</dbReference>
<dbReference type="Gene3D" id="3.40.50.2000">
    <property type="entry name" value="Glycogen Phosphorylase B"/>
    <property type="match status" value="2"/>
</dbReference>